<keyword evidence="2" id="KW-0479">Metal-binding</keyword>
<accession>C7LQ03</accession>
<dbReference type="GO" id="GO:0016787">
    <property type="term" value="F:hydrolase activity"/>
    <property type="evidence" value="ECO:0007669"/>
    <property type="project" value="UniProtKB-KW"/>
</dbReference>
<dbReference type="CDD" id="cd06262">
    <property type="entry name" value="metallo-hydrolase-like_MBL-fold"/>
    <property type="match status" value="1"/>
</dbReference>
<dbReference type="InterPro" id="IPR051453">
    <property type="entry name" value="MBL_Glyoxalase_II"/>
</dbReference>
<dbReference type="SUPFAM" id="SSF56281">
    <property type="entry name" value="Metallo-hydrolase/oxidoreductase"/>
    <property type="match status" value="1"/>
</dbReference>
<dbReference type="InterPro" id="IPR036866">
    <property type="entry name" value="RibonucZ/Hydroxyglut_hydro"/>
</dbReference>
<dbReference type="HOGENOM" id="CLU_030571_5_0_7"/>
<keyword evidence="3" id="KW-0378">Hydrolase</keyword>
<evidence type="ECO:0000256" key="4">
    <source>
        <dbReference type="ARBA" id="ARBA00022833"/>
    </source>
</evidence>
<evidence type="ECO:0000259" key="5">
    <source>
        <dbReference type="SMART" id="SM00849"/>
    </source>
</evidence>
<evidence type="ECO:0000256" key="2">
    <source>
        <dbReference type="ARBA" id="ARBA00022723"/>
    </source>
</evidence>
<protein>
    <submittedName>
        <fullName evidence="6">Beta-lactamase domain protein</fullName>
    </submittedName>
</protein>
<dbReference type="Proteomes" id="UP000002216">
    <property type="component" value="Chromosome"/>
</dbReference>
<evidence type="ECO:0000313" key="7">
    <source>
        <dbReference type="Proteomes" id="UP000002216"/>
    </source>
</evidence>
<dbReference type="eggNOG" id="COG0491">
    <property type="taxonomic scope" value="Bacteria"/>
</dbReference>
<dbReference type="RefSeq" id="WP_015775572.1">
    <property type="nucleotide sequence ID" value="NC_013173.1"/>
</dbReference>
<gene>
    <name evidence="6" type="ordered locus">Dbac_3413</name>
</gene>
<keyword evidence="4" id="KW-0862">Zinc</keyword>
<dbReference type="STRING" id="525897.Dbac_3413"/>
<sequence length="209" mass="22647">MLKVTVMPLGPLDTNCYVVHSDREAVVIDPGGEAQEILSFLASEKLNLTAILNTHLHFDHIQGNADLVAATGLTVMASAKDGFLLENELGGGGMMGFPRTPPFSYSPLEEGELPLLGTTCRVLATPGHSPGSLSFYFQELGAVFVGDLLFYRSVGRTDFPGSSERELIRSVRSAIFTLPEETVVYPGHGPETTVGQEKLNNPFFTEFIR</sequence>
<reference evidence="6 7" key="1">
    <citation type="journal article" date="2009" name="Stand. Genomic Sci.">
        <title>Complete genome sequence of Desulfomicrobium baculatum type strain (X).</title>
        <authorList>
            <person name="Copeland A."/>
            <person name="Spring S."/>
            <person name="Goker M."/>
            <person name="Schneider S."/>
            <person name="Lapidus A."/>
            <person name="Del Rio T.G."/>
            <person name="Tice H."/>
            <person name="Cheng J.F."/>
            <person name="Chen F."/>
            <person name="Nolan M."/>
            <person name="Bruce D."/>
            <person name="Goodwin L."/>
            <person name="Pitluck S."/>
            <person name="Ivanova N."/>
            <person name="Mavrommatis K."/>
            <person name="Ovchinnikova G."/>
            <person name="Pati A."/>
            <person name="Chen A."/>
            <person name="Palaniappan K."/>
            <person name="Land M."/>
            <person name="Hauser L."/>
            <person name="Chang Y.J."/>
            <person name="Jeffries C.C."/>
            <person name="Meincke L."/>
            <person name="Sims D."/>
            <person name="Brettin T."/>
            <person name="Detter J.C."/>
            <person name="Han C."/>
            <person name="Chain P."/>
            <person name="Bristow J."/>
            <person name="Eisen J.A."/>
            <person name="Markowitz V."/>
            <person name="Hugenholtz P."/>
            <person name="Kyrpides N.C."/>
            <person name="Klenk H.P."/>
            <person name="Lucas S."/>
        </authorList>
    </citation>
    <scope>NUCLEOTIDE SEQUENCE [LARGE SCALE GENOMIC DNA]</scope>
    <source>
        <strain evidence="7">DSM 4028 / VKM B-1378 / X</strain>
    </source>
</reference>
<dbReference type="PANTHER" id="PTHR46233:SF3">
    <property type="entry name" value="HYDROXYACYLGLUTATHIONE HYDROLASE GLOC"/>
    <property type="match status" value="1"/>
</dbReference>
<keyword evidence="7" id="KW-1185">Reference proteome</keyword>
<dbReference type="EMBL" id="CP001629">
    <property type="protein sequence ID" value="ACU91485.1"/>
    <property type="molecule type" value="Genomic_DNA"/>
</dbReference>
<comment type="cofactor">
    <cofactor evidence="1">
        <name>Zn(2+)</name>
        <dbReference type="ChEBI" id="CHEBI:29105"/>
    </cofactor>
</comment>
<proteinExistence type="predicted"/>
<evidence type="ECO:0000256" key="3">
    <source>
        <dbReference type="ARBA" id="ARBA00022801"/>
    </source>
</evidence>
<organism evidence="6 7">
    <name type="scientific">Desulfomicrobium baculatum (strain DSM 4028 / VKM B-1378 / X)</name>
    <name type="common">Desulfovibrio baculatus</name>
    <dbReference type="NCBI Taxonomy" id="525897"/>
    <lineage>
        <taxon>Bacteria</taxon>
        <taxon>Pseudomonadati</taxon>
        <taxon>Thermodesulfobacteriota</taxon>
        <taxon>Desulfovibrionia</taxon>
        <taxon>Desulfovibrionales</taxon>
        <taxon>Desulfomicrobiaceae</taxon>
        <taxon>Desulfomicrobium</taxon>
    </lineage>
</organism>
<evidence type="ECO:0000256" key="1">
    <source>
        <dbReference type="ARBA" id="ARBA00001947"/>
    </source>
</evidence>
<dbReference type="InterPro" id="IPR001279">
    <property type="entry name" value="Metallo-B-lactamas"/>
</dbReference>
<feature type="domain" description="Metallo-beta-lactamase" evidence="5">
    <location>
        <begin position="13"/>
        <end position="188"/>
    </location>
</feature>
<dbReference type="AlphaFoldDB" id="C7LQ03"/>
<dbReference type="SMART" id="SM00849">
    <property type="entry name" value="Lactamase_B"/>
    <property type="match status" value="1"/>
</dbReference>
<name>C7LQ03_DESBD</name>
<dbReference type="KEGG" id="dba:Dbac_3413"/>
<dbReference type="PANTHER" id="PTHR46233">
    <property type="entry name" value="HYDROXYACYLGLUTATHIONE HYDROLASE GLOC"/>
    <property type="match status" value="1"/>
</dbReference>
<evidence type="ECO:0000313" key="6">
    <source>
        <dbReference type="EMBL" id="ACU91485.1"/>
    </source>
</evidence>
<dbReference type="Pfam" id="PF00753">
    <property type="entry name" value="Lactamase_B"/>
    <property type="match status" value="1"/>
</dbReference>
<dbReference type="Gene3D" id="3.60.15.10">
    <property type="entry name" value="Ribonuclease Z/Hydroxyacylglutathione hydrolase-like"/>
    <property type="match status" value="1"/>
</dbReference>
<dbReference type="GO" id="GO:0046872">
    <property type="term" value="F:metal ion binding"/>
    <property type="evidence" value="ECO:0007669"/>
    <property type="project" value="UniProtKB-KW"/>
</dbReference>